<dbReference type="InterPro" id="IPR015421">
    <property type="entry name" value="PyrdxlP-dep_Trfase_major"/>
</dbReference>
<protein>
    <recommendedName>
        <fullName evidence="8">Glycine dehydrogenase (decarboxylating)</fullName>
        <ecNumber evidence="8">1.4.4.2</ecNumber>
    </recommendedName>
    <alternativeName>
        <fullName evidence="8">Glycine cleavage system P-protein</fullName>
    </alternativeName>
    <alternativeName>
        <fullName evidence="8">Glycine decarboxylase</fullName>
    </alternativeName>
    <alternativeName>
        <fullName evidence="8">Glycine dehydrogenase (aminomethyl-transferring)</fullName>
    </alternativeName>
</protein>
<dbReference type="Gene3D" id="3.40.640.10">
    <property type="entry name" value="Type I PLP-dependent aspartate aminotransferase-like (Major domain)"/>
    <property type="match status" value="2"/>
</dbReference>
<comment type="caution">
    <text evidence="12">The sequence shown here is derived from an EMBL/GenBank/DDBJ whole genome shotgun (WGS) entry which is preliminary data.</text>
</comment>
<proteinExistence type="inferred from homology"/>
<dbReference type="InterPro" id="IPR020581">
    <property type="entry name" value="GDC_P"/>
</dbReference>
<dbReference type="FunFam" id="3.90.1150.10:FF:000007">
    <property type="entry name" value="Glycine dehydrogenase (decarboxylating), mitochondrial"/>
    <property type="match status" value="1"/>
</dbReference>
<keyword evidence="5 8" id="KW-0663">Pyridoxal phosphate</keyword>
<name>A0A2S9KEL4_9BURK</name>
<feature type="modified residue" description="N6-(pyridoxal phosphate)lysine" evidence="8 9">
    <location>
        <position position="716"/>
    </location>
</feature>
<evidence type="ECO:0000256" key="9">
    <source>
        <dbReference type="PIRSR" id="PIRSR603437-50"/>
    </source>
</evidence>
<dbReference type="GO" id="GO:0005960">
    <property type="term" value="C:glycine cleavage complex"/>
    <property type="evidence" value="ECO:0007669"/>
    <property type="project" value="TreeGrafter"/>
</dbReference>
<dbReference type="GO" id="GO:0004375">
    <property type="term" value="F:glycine dehydrogenase (decarboxylating) activity"/>
    <property type="evidence" value="ECO:0007669"/>
    <property type="project" value="UniProtKB-EC"/>
</dbReference>
<feature type="domain" description="Glycine cleavage system P-protein N-terminal" evidence="10">
    <location>
        <begin position="626"/>
        <end position="745"/>
    </location>
</feature>
<dbReference type="GO" id="GO:0019464">
    <property type="term" value="P:glycine decarboxylation via glycine cleavage system"/>
    <property type="evidence" value="ECO:0007669"/>
    <property type="project" value="UniProtKB-UniRule"/>
</dbReference>
<comment type="subunit">
    <text evidence="4 8">The glycine cleavage system is composed of four proteins: P, T, L and H.</text>
</comment>
<dbReference type="NCBIfam" id="NF003346">
    <property type="entry name" value="PRK04366.1"/>
    <property type="match status" value="1"/>
</dbReference>
<dbReference type="InterPro" id="IPR003437">
    <property type="entry name" value="GcvP"/>
</dbReference>
<evidence type="ECO:0000256" key="3">
    <source>
        <dbReference type="ARBA" id="ARBA00010756"/>
    </source>
</evidence>
<feature type="domain" description="Glycine cleavage system P-protein N-terminal" evidence="10">
    <location>
        <begin position="21"/>
        <end position="450"/>
    </location>
</feature>
<evidence type="ECO:0000256" key="2">
    <source>
        <dbReference type="ARBA" id="ARBA00003788"/>
    </source>
</evidence>
<dbReference type="FunFam" id="3.40.640.10:FF:000005">
    <property type="entry name" value="Glycine dehydrogenase (decarboxylating), mitochondrial"/>
    <property type="match status" value="1"/>
</dbReference>
<dbReference type="Pfam" id="PF02347">
    <property type="entry name" value="GDC-P"/>
    <property type="match status" value="2"/>
</dbReference>
<dbReference type="Pfam" id="PF21478">
    <property type="entry name" value="GcvP2_C"/>
    <property type="match status" value="1"/>
</dbReference>
<keyword evidence="13" id="KW-1185">Reference proteome</keyword>
<dbReference type="FunFam" id="3.40.640.10:FF:000007">
    <property type="entry name" value="glycine dehydrogenase (Decarboxylating), mitochondrial"/>
    <property type="match status" value="1"/>
</dbReference>
<dbReference type="Proteomes" id="UP000238326">
    <property type="component" value="Unassembled WGS sequence"/>
</dbReference>
<organism evidence="12 13">
    <name type="scientific">Malikia spinosa</name>
    <dbReference type="NCBI Taxonomy" id="86180"/>
    <lineage>
        <taxon>Bacteria</taxon>
        <taxon>Pseudomonadati</taxon>
        <taxon>Pseudomonadota</taxon>
        <taxon>Betaproteobacteria</taxon>
        <taxon>Burkholderiales</taxon>
        <taxon>Comamonadaceae</taxon>
        <taxon>Malikia</taxon>
    </lineage>
</organism>
<evidence type="ECO:0000313" key="13">
    <source>
        <dbReference type="Proteomes" id="UP000238326"/>
    </source>
</evidence>
<dbReference type="OrthoDB" id="9801272at2"/>
<comment type="catalytic activity">
    <reaction evidence="7 8">
        <text>N(6)-[(R)-lipoyl]-L-lysyl-[glycine-cleavage complex H protein] + glycine + H(+) = N(6)-[(R)-S(8)-aminomethyldihydrolipoyl]-L-lysyl-[glycine-cleavage complex H protein] + CO2</text>
        <dbReference type="Rhea" id="RHEA:24304"/>
        <dbReference type="Rhea" id="RHEA-COMP:10494"/>
        <dbReference type="Rhea" id="RHEA-COMP:10495"/>
        <dbReference type="ChEBI" id="CHEBI:15378"/>
        <dbReference type="ChEBI" id="CHEBI:16526"/>
        <dbReference type="ChEBI" id="CHEBI:57305"/>
        <dbReference type="ChEBI" id="CHEBI:83099"/>
        <dbReference type="ChEBI" id="CHEBI:83143"/>
        <dbReference type="EC" id="1.4.4.2"/>
    </reaction>
</comment>
<feature type="domain" description="Glycine dehydrogenase C-terminal" evidence="11">
    <location>
        <begin position="801"/>
        <end position="927"/>
    </location>
</feature>
<evidence type="ECO:0000256" key="7">
    <source>
        <dbReference type="ARBA" id="ARBA00049026"/>
    </source>
</evidence>
<evidence type="ECO:0000256" key="1">
    <source>
        <dbReference type="ARBA" id="ARBA00001933"/>
    </source>
</evidence>
<dbReference type="CDD" id="cd00613">
    <property type="entry name" value="GDC-P"/>
    <property type="match status" value="2"/>
</dbReference>
<evidence type="ECO:0000313" key="12">
    <source>
        <dbReference type="EMBL" id="PRD68890.1"/>
    </source>
</evidence>
<dbReference type="PANTHER" id="PTHR11773:SF1">
    <property type="entry name" value="GLYCINE DEHYDROGENASE (DECARBOXYLATING), MITOCHONDRIAL"/>
    <property type="match status" value="1"/>
</dbReference>
<evidence type="ECO:0000256" key="4">
    <source>
        <dbReference type="ARBA" id="ARBA00011690"/>
    </source>
</evidence>
<accession>A0A2S9KEL4</accession>
<sequence length="984" mass="105029">MSTPTARPLADLENASEFIARHIGVSAADETHMLSVIGEASRRDLIDSIVPRSIARGSRMALPDAITEAQALADLKAIAGKNKIFKSYIGQGYYSTHTPGVILRNILENPAWYTAYTPYQAEISQGRMEALVNFQTMVTDLTGMAIANASMLDESTAAAEAMTLAKRSVKAKGNVFIVGGDCHPQTIEVIQTRAATMDIQVKIAATEAEWNAAIAGDDYFAALNQYPGSSGWLCDWSESGQTIHDKKAALILAADLLALTLLKAPGEMGADIVIGTTQRFGMPMGAGGPHAAYMACRDEYKRSMPGRLVGISVDAHGNPAYRLALQTREQHIRREKATSNICTAQVLPAVVASMYAVYHGPQGLKRIAERVASYTAILAQGLQSLGYSLVHHTAFDTLTVKTASTGAAHALIQHAAANGINLRQLRNDCVGLSLDETTTRADIAQLWSLFAQAGQACPQVDGFAAGVEAMIPAALRRSSTYLSHPVFNSYHSETGMLRYIRALSDKDLALDRSMIPLGSCTMKLNATSEMIPITWPEFALVHPFAPADQLEGYRLLDEQLRAWLCQATGYAAISLQPNAGSQGEYAGLLAIKGYHDAQGNGHRNICLIPSSAHGTNPASAQMAGMQVVVTKCDESGNVDMADLKAKCEQHSANLAAVMITYPSTHGVFETEVKALCELVHSHGGRVYVDGANMNALVGVAAPGEFGGDVSHLNLHKTFCIPHGGGGPGVGPVCVVADLAPYLPGHATASAQGAYVGPVNDSVPSAKPAVGAVSAAPLGNAAVLPISWMYIRMMGADGLKHATETAILSANYISRRLADHYPTLYASEGKDGKPGHVAHECILDLRGLKDSSGVMAEDVAKRLMDYGFHAPTLSFPVANTLMVEPTESETLEELDRFIDAMIAIRDEVRKVEAGEWPREDNPLKNAPHTAASLLGGEWNRAYPREVGAMLKTGQAVKYWPSVGRVDNVYGDRNLFCSCLPVGDAE</sequence>
<dbReference type="GO" id="GO:0016594">
    <property type="term" value="F:glycine binding"/>
    <property type="evidence" value="ECO:0007669"/>
    <property type="project" value="TreeGrafter"/>
</dbReference>
<comment type="similarity">
    <text evidence="3 8">Belongs to the GcvP family.</text>
</comment>
<dbReference type="SUPFAM" id="SSF53383">
    <property type="entry name" value="PLP-dependent transferases"/>
    <property type="match status" value="2"/>
</dbReference>
<reference evidence="12 13" key="1">
    <citation type="submission" date="2018-03" db="EMBL/GenBank/DDBJ databases">
        <title>Comparative genomics illustrates the genes involved in a hyperalkaliphilic mechanisms of Serpentinomonas isolated from highly-alkaline calcium-rich serpentinized springs.</title>
        <authorList>
            <person name="Suzuki S."/>
            <person name="Ishii S."/>
            <person name="Walworth N."/>
            <person name="Bird L."/>
            <person name="Kuenen J.G."/>
            <person name="Nealson K.H."/>
        </authorList>
    </citation>
    <scope>NUCLEOTIDE SEQUENCE [LARGE SCALE GENOMIC DNA]</scope>
    <source>
        <strain evidence="12 13">83</strain>
    </source>
</reference>
<comment type="function">
    <text evidence="2 8">The glycine cleavage system catalyzes the degradation of glycine. The P protein binds the alpha-amino group of glycine through its pyridoxal phosphate cofactor; CO(2) is released and the remaining methylamine moiety is then transferred to the lipoamide cofactor of the H protein.</text>
</comment>
<gene>
    <name evidence="8 12" type="primary">gcvP</name>
    <name evidence="12" type="ORF">C6P61_08620</name>
</gene>
<dbReference type="InterPro" id="IPR015424">
    <property type="entry name" value="PyrdxlP-dep_Trfase"/>
</dbReference>
<keyword evidence="6 8" id="KW-0560">Oxidoreductase</keyword>
<evidence type="ECO:0000256" key="8">
    <source>
        <dbReference type="HAMAP-Rule" id="MF_00711"/>
    </source>
</evidence>
<evidence type="ECO:0000259" key="10">
    <source>
        <dbReference type="Pfam" id="PF02347"/>
    </source>
</evidence>
<dbReference type="GO" id="GO:0030170">
    <property type="term" value="F:pyridoxal phosphate binding"/>
    <property type="evidence" value="ECO:0007669"/>
    <property type="project" value="TreeGrafter"/>
</dbReference>
<dbReference type="AlphaFoldDB" id="A0A2S9KEL4"/>
<dbReference type="PANTHER" id="PTHR11773">
    <property type="entry name" value="GLYCINE DEHYDROGENASE, DECARBOXYLATING"/>
    <property type="match status" value="1"/>
</dbReference>
<evidence type="ECO:0000256" key="6">
    <source>
        <dbReference type="ARBA" id="ARBA00023002"/>
    </source>
</evidence>
<dbReference type="GO" id="GO:0005829">
    <property type="term" value="C:cytosol"/>
    <property type="evidence" value="ECO:0007669"/>
    <property type="project" value="TreeGrafter"/>
</dbReference>
<dbReference type="Gene3D" id="3.90.1150.10">
    <property type="entry name" value="Aspartate Aminotransferase, domain 1"/>
    <property type="match status" value="2"/>
</dbReference>
<evidence type="ECO:0000259" key="11">
    <source>
        <dbReference type="Pfam" id="PF21478"/>
    </source>
</evidence>
<dbReference type="HAMAP" id="MF_00711">
    <property type="entry name" value="GcvP"/>
    <property type="match status" value="1"/>
</dbReference>
<dbReference type="EC" id="1.4.4.2" evidence="8"/>
<dbReference type="InterPro" id="IPR049315">
    <property type="entry name" value="GDC-P_N"/>
</dbReference>
<comment type="cofactor">
    <cofactor evidence="1 8 9">
        <name>pyridoxal 5'-phosphate</name>
        <dbReference type="ChEBI" id="CHEBI:597326"/>
    </cofactor>
</comment>
<dbReference type="RefSeq" id="WP_105729529.1">
    <property type="nucleotide sequence ID" value="NZ_PVLR01000022.1"/>
</dbReference>
<dbReference type="InterPro" id="IPR049316">
    <property type="entry name" value="GDC-P_C"/>
</dbReference>
<dbReference type="NCBIfam" id="TIGR00461">
    <property type="entry name" value="gcvP"/>
    <property type="match status" value="1"/>
</dbReference>
<dbReference type="EMBL" id="PVLR01000022">
    <property type="protein sequence ID" value="PRD68890.1"/>
    <property type="molecule type" value="Genomic_DNA"/>
</dbReference>
<evidence type="ECO:0000256" key="5">
    <source>
        <dbReference type="ARBA" id="ARBA00022898"/>
    </source>
</evidence>
<dbReference type="InterPro" id="IPR015422">
    <property type="entry name" value="PyrdxlP-dep_Trfase_small"/>
</dbReference>